<dbReference type="Pfam" id="PF00589">
    <property type="entry name" value="Phage_integrase"/>
    <property type="match status" value="1"/>
</dbReference>
<keyword evidence="3 5" id="KW-0238">DNA-binding</keyword>
<dbReference type="InterPro" id="IPR002104">
    <property type="entry name" value="Integrase_catalytic"/>
</dbReference>
<evidence type="ECO:0000256" key="2">
    <source>
        <dbReference type="ARBA" id="ARBA00022908"/>
    </source>
</evidence>
<dbReference type="InterPro" id="IPR010998">
    <property type="entry name" value="Integrase_recombinase_N"/>
</dbReference>
<keyword evidence="4" id="KW-0233">DNA recombination</keyword>
<dbReference type="PANTHER" id="PTHR30349:SF41">
    <property type="entry name" value="INTEGRASE_RECOMBINASE PROTEIN MJ0367-RELATED"/>
    <property type="match status" value="1"/>
</dbReference>
<dbReference type="AlphaFoldDB" id="A0A1M7YF82"/>
<dbReference type="PANTHER" id="PTHR30349">
    <property type="entry name" value="PHAGE INTEGRASE-RELATED"/>
    <property type="match status" value="1"/>
</dbReference>
<dbReference type="GO" id="GO:0015074">
    <property type="term" value="P:DNA integration"/>
    <property type="evidence" value="ECO:0007669"/>
    <property type="project" value="UniProtKB-KW"/>
</dbReference>
<dbReference type="Gene3D" id="1.10.150.130">
    <property type="match status" value="1"/>
</dbReference>
<dbReference type="InterPro" id="IPR011010">
    <property type="entry name" value="DNA_brk_join_enz"/>
</dbReference>
<evidence type="ECO:0000313" key="9">
    <source>
        <dbReference type="Proteomes" id="UP000184603"/>
    </source>
</evidence>
<dbReference type="GO" id="GO:0006310">
    <property type="term" value="P:DNA recombination"/>
    <property type="evidence" value="ECO:0007669"/>
    <property type="project" value="UniProtKB-KW"/>
</dbReference>
<dbReference type="InterPro" id="IPR004107">
    <property type="entry name" value="Integrase_SAM-like_N"/>
</dbReference>
<feature type="domain" description="Tyr recombinase" evidence="6">
    <location>
        <begin position="159"/>
        <end position="335"/>
    </location>
</feature>
<dbReference type="RefSeq" id="WP_073615366.1">
    <property type="nucleotide sequence ID" value="NZ_FRFE01000024.1"/>
</dbReference>
<evidence type="ECO:0000259" key="7">
    <source>
        <dbReference type="PROSITE" id="PS51900"/>
    </source>
</evidence>
<evidence type="ECO:0000256" key="4">
    <source>
        <dbReference type="ARBA" id="ARBA00023172"/>
    </source>
</evidence>
<reference evidence="8 9" key="1">
    <citation type="submission" date="2016-12" db="EMBL/GenBank/DDBJ databases">
        <authorList>
            <person name="Song W.-J."/>
            <person name="Kurnit D.M."/>
        </authorList>
    </citation>
    <scope>NUCLEOTIDE SEQUENCE [LARGE SCALE GENOMIC DNA]</scope>
    <source>
        <strain evidence="8 9">DSM 18488</strain>
    </source>
</reference>
<keyword evidence="2" id="KW-0229">DNA integration</keyword>
<dbReference type="InterPro" id="IPR013762">
    <property type="entry name" value="Integrase-like_cat_sf"/>
</dbReference>
<dbReference type="STRING" id="1121416.SAMN02745220_03931"/>
<sequence length="371" mass="43122">MTEVISTTKFTAFAQGFFSSGHIEVQHVDPGNPRSFQKRYWAQLSCTRLIASRLPGADLAAEYMYDKYIRDLSTKTIQSSGRVILYFLHFLERKKTNIYTLTHQDISQFVGYEQERGQKTQSVVNYLRIVYAFIKYLVDQDVLPDTVMERKIRIKLPEALPRAITPEDQQRLLGAIRLDRDRALILLLLRTGMRIGELLEVQVSDISVAERKIMIYLGEKNFQGRAVYYSEDAELALKKWLKIRPGYSTSLFPGRSAGRSISYVTAWSVMQNILDRAGLSDKGYSLHSLRHTFATDMLNAGMRLEVLQQLLGHQEIEMTMRYAKITDLTREHEYFKAIARIEQGGYYEHRRVNTQLQRVFEKKKLLRSKRK</sequence>
<dbReference type="PROSITE" id="PS51900">
    <property type="entry name" value="CB"/>
    <property type="match status" value="1"/>
</dbReference>
<evidence type="ECO:0000256" key="5">
    <source>
        <dbReference type="PROSITE-ProRule" id="PRU01248"/>
    </source>
</evidence>
<dbReference type="SUPFAM" id="SSF56349">
    <property type="entry name" value="DNA breaking-rejoining enzymes"/>
    <property type="match status" value="1"/>
</dbReference>
<proteinExistence type="inferred from homology"/>
<dbReference type="Proteomes" id="UP000184603">
    <property type="component" value="Unassembled WGS sequence"/>
</dbReference>
<accession>A0A1M7YF82</accession>
<name>A0A1M7YF82_9BACT</name>
<evidence type="ECO:0000256" key="1">
    <source>
        <dbReference type="ARBA" id="ARBA00008857"/>
    </source>
</evidence>
<dbReference type="InterPro" id="IPR050090">
    <property type="entry name" value="Tyrosine_recombinase_XerCD"/>
</dbReference>
<protein>
    <submittedName>
        <fullName evidence="8">Phage integrase, N-terminal SAM-like domain</fullName>
    </submittedName>
</protein>
<evidence type="ECO:0000313" key="8">
    <source>
        <dbReference type="EMBL" id="SHO51280.1"/>
    </source>
</evidence>
<dbReference type="Gene3D" id="1.10.443.10">
    <property type="entry name" value="Intergrase catalytic core"/>
    <property type="match status" value="1"/>
</dbReference>
<comment type="similarity">
    <text evidence="1">Belongs to the 'phage' integrase family.</text>
</comment>
<gene>
    <name evidence="8" type="ORF">SAMN02745220_03931</name>
</gene>
<dbReference type="PROSITE" id="PS51898">
    <property type="entry name" value="TYR_RECOMBINASE"/>
    <property type="match status" value="1"/>
</dbReference>
<dbReference type="EMBL" id="FRFE01000024">
    <property type="protein sequence ID" value="SHO51280.1"/>
    <property type="molecule type" value="Genomic_DNA"/>
</dbReference>
<dbReference type="OrthoDB" id="5429152at2"/>
<evidence type="ECO:0000256" key="3">
    <source>
        <dbReference type="ARBA" id="ARBA00023125"/>
    </source>
</evidence>
<evidence type="ECO:0000259" key="6">
    <source>
        <dbReference type="PROSITE" id="PS51898"/>
    </source>
</evidence>
<organism evidence="8 9">
    <name type="scientific">Desulfopila aestuarii DSM 18488</name>
    <dbReference type="NCBI Taxonomy" id="1121416"/>
    <lineage>
        <taxon>Bacteria</taxon>
        <taxon>Pseudomonadati</taxon>
        <taxon>Thermodesulfobacteriota</taxon>
        <taxon>Desulfobulbia</taxon>
        <taxon>Desulfobulbales</taxon>
        <taxon>Desulfocapsaceae</taxon>
        <taxon>Desulfopila</taxon>
    </lineage>
</organism>
<dbReference type="GO" id="GO:0003677">
    <property type="term" value="F:DNA binding"/>
    <property type="evidence" value="ECO:0007669"/>
    <property type="project" value="UniProtKB-UniRule"/>
</dbReference>
<dbReference type="Pfam" id="PF02899">
    <property type="entry name" value="Phage_int_SAM_1"/>
    <property type="match status" value="1"/>
</dbReference>
<keyword evidence="9" id="KW-1185">Reference proteome</keyword>
<dbReference type="InterPro" id="IPR044068">
    <property type="entry name" value="CB"/>
</dbReference>
<feature type="domain" description="Core-binding (CB)" evidence="7">
    <location>
        <begin position="55"/>
        <end position="138"/>
    </location>
</feature>
<dbReference type="CDD" id="cd00397">
    <property type="entry name" value="DNA_BRE_C"/>
    <property type="match status" value="1"/>
</dbReference>